<name>A0A183FGC5_HELPZ</name>
<reference evidence="4" key="2">
    <citation type="submission" date="2019-09" db="UniProtKB">
        <authorList>
            <consortium name="WormBaseParasite"/>
        </authorList>
    </citation>
    <scope>IDENTIFICATION</scope>
</reference>
<feature type="compositionally biased region" description="Basic and acidic residues" evidence="1">
    <location>
        <begin position="168"/>
        <end position="182"/>
    </location>
</feature>
<sequence>MKRGFLLKPCTTKATAIPPATTAKSTETAATITAPSKLERDLRNGHLHPGSGGRGAKGTPLDTKRAAKQEHSGLPSPGSSGTPSVEDMPTLLRLPKPPLKCTICRYDIQSYEELFWMAKCYNSTCSAKFMSLCMCSIDYDGVPNIKYYAKLDIKGRIVSENYNVTPEQARKTTEEPHVDAKLPHCTPPSSVETENVEPADGKKEKKSKKKRKSSKSQTNKRSESQSTSERPNIQKHDDSMVPESTKDKMQDTISSKAHELEPVKEDVEVVHSPEYQESVVEDHEIPPLLSAVRVQPASELDAVPLLHSGDDDVEKNAVVEKPPLSSSKHAVERNRVRISFTFEDKMEDTISSNAHELEPVEKGVEVVGSPEYQESVVEDREILPLLSAVRVQPASELDAVPLLHREDDVVEKNTIVEKPPISSSKHAVEGNRAASIDHLVTDMKDVTPEEAHEHGQVCYIFSGTWLAFSCVLCGLQQEMTLSDGPGVMELRKTHRGDLFWLELIDSVERPVHKGVTLDPRRSSERQAAARSTMKTTADS</sequence>
<dbReference type="WBParaSite" id="HPBE_0000569401-mRNA-1">
    <property type="protein sequence ID" value="HPBE_0000569401-mRNA-1"/>
    <property type="gene ID" value="HPBE_0000569401"/>
</dbReference>
<feature type="compositionally biased region" description="Low complexity" evidence="1">
    <location>
        <begin position="72"/>
        <end position="91"/>
    </location>
</feature>
<dbReference type="AlphaFoldDB" id="A0A183FGC5"/>
<feature type="region of interest" description="Disordered" evidence="1">
    <location>
        <begin position="1"/>
        <end position="91"/>
    </location>
</feature>
<feature type="region of interest" description="Disordered" evidence="1">
    <location>
        <begin position="166"/>
        <end position="265"/>
    </location>
</feature>
<evidence type="ECO:0000313" key="4">
    <source>
        <dbReference type="WBParaSite" id="HPBE_0000569401-mRNA-1"/>
    </source>
</evidence>
<evidence type="ECO:0000256" key="1">
    <source>
        <dbReference type="SAM" id="MobiDB-lite"/>
    </source>
</evidence>
<evidence type="ECO:0000313" key="2">
    <source>
        <dbReference type="EMBL" id="VDO65511.1"/>
    </source>
</evidence>
<feature type="region of interest" description="Disordered" evidence="1">
    <location>
        <begin position="515"/>
        <end position="539"/>
    </location>
</feature>
<organism evidence="3 4">
    <name type="scientific">Heligmosomoides polygyrus</name>
    <name type="common">Parasitic roundworm</name>
    <dbReference type="NCBI Taxonomy" id="6339"/>
    <lineage>
        <taxon>Eukaryota</taxon>
        <taxon>Metazoa</taxon>
        <taxon>Ecdysozoa</taxon>
        <taxon>Nematoda</taxon>
        <taxon>Chromadorea</taxon>
        <taxon>Rhabditida</taxon>
        <taxon>Rhabditina</taxon>
        <taxon>Rhabditomorpha</taxon>
        <taxon>Strongyloidea</taxon>
        <taxon>Heligmosomidae</taxon>
        <taxon>Heligmosomoides</taxon>
    </lineage>
</organism>
<reference evidence="2 3" key="1">
    <citation type="submission" date="2018-11" db="EMBL/GenBank/DDBJ databases">
        <authorList>
            <consortium name="Pathogen Informatics"/>
        </authorList>
    </citation>
    <scope>NUCLEOTIDE SEQUENCE [LARGE SCALE GENOMIC DNA]</scope>
</reference>
<feature type="compositionally biased region" description="Basic and acidic residues" evidence="1">
    <location>
        <begin position="232"/>
        <end position="265"/>
    </location>
</feature>
<feature type="compositionally biased region" description="Basic and acidic residues" evidence="1">
    <location>
        <begin position="62"/>
        <end position="71"/>
    </location>
</feature>
<proteinExistence type="predicted"/>
<dbReference type="EMBL" id="UZAH01025521">
    <property type="protein sequence ID" value="VDO65511.1"/>
    <property type="molecule type" value="Genomic_DNA"/>
</dbReference>
<accession>A0A183FGC5</accession>
<keyword evidence="3" id="KW-1185">Reference proteome</keyword>
<accession>A0A3P7WW19</accession>
<feature type="compositionally biased region" description="Low complexity" evidence="1">
    <location>
        <begin position="8"/>
        <end position="34"/>
    </location>
</feature>
<dbReference type="Proteomes" id="UP000050761">
    <property type="component" value="Unassembled WGS sequence"/>
</dbReference>
<protein>
    <submittedName>
        <fullName evidence="4">JmjC domain-containing protein</fullName>
    </submittedName>
</protein>
<gene>
    <name evidence="2" type="ORF">HPBE_LOCUS5695</name>
</gene>
<evidence type="ECO:0000313" key="3">
    <source>
        <dbReference type="Proteomes" id="UP000050761"/>
    </source>
</evidence>
<feature type="compositionally biased region" description="Basic residues" evidence="1">
    <location>
        <begin position="204"/>
        <end position="214"/>
    </location>
</feature>